<evidence type="ECO:0000256" key="1">
    <source>
        <dbReference type="SAM" id="MobiDB-lite"/>
    </source>
</evidence>
<feature type="compositionally biased region" description="Low complexity" evidence="1">
    <location>
        <begin position="15"/>
        <end position="60"/>
    </location>
</feature>
<dbReference type="Proteomes" id="UP000838763">
    <property type="component" value="Unassembled WGS sequence"/>
</dbReference>
<organism evidence="2 3">
    <name type="scientific">Parascedosporium putredinis</name>
    <dbReference type="NCBI Taxonomy" id="1442378"/>
    <lineage>
        <taxon>Eukaryota</taxon>
        <taxon>Fungi</taxon>
        <taxon>Dikarya</taxon>
        <taxon>Ascomycota</taxon>
        <taxon>Pezizomycotina</taxon>
        <taxon>Sordariomycetes</taxon>
        <taxon>Hypocreomycetidae</taxon>
        <taxon>Microascales</taxon>
        <taxon>Microascaceae</taxon>
        <taxon>Parascedosporium</taxon>
    </lineage>
</organism>
<protein>
    <submittedName>
        <fullName evidence="2">Uncharacterized protein</fullName>
    </submittedName>
</protein>
<proteinExistence type="predicted"/>
<evidence type="ECO:0000313" key="2">
    <source>
        <dbReference type="EMBL" id="CAI4214557.1"/>
    </source>
</evidence>
<feature type="compositionally biased region" description="Basic and acidic residues" evidence="1">
    <location>
        <begin position="246"/>
        <end position="260"/>
    </location>
</feature>
<feature type="region of interest" description="Disordered" evidence="1">
    <location>
        <begin position="181"/>
        <end position="201"/>
    </location>
</feature>
<name>A0A9P1H226_9PEZI</name>
<reference evidence="2" key="1">
    <citation type="submission" date="2022-11" db="EMBL/GenBank/DDBJ databases">
        <authorList>
            <person name="Scott C."/>
            <person name="Bruce N."/>
        </authorList>
    </citation>
    <scope>NUCLEOTIDE SEQUENCE</scope>
</reference>
<comment type="caution">
    <text evidence="2">The sequence shown here is derived from an EMBL/GenBank/DDBJ whole genome shotgun (WGS) entry which is preliminary data.</text>
</comment>
<sequence>MSTTTARRSSHGPQAPRRTTTASSPSSSSTAPTHTPESSSSSSPRSPRSASSPKSPRSHALPQPPPVPAFEIPEPAPDNAGPYHDPIAPFRGLLSGLRLTPGEGTFLQAMLRLPHNAEPRPKTTHNSLNILDDTWYLQERLENPSPNSYFSRIDRKWLQFRDGQTGDAAGSAAARSASFSSTSSYASSQPKTPTGSQGFDPIFRIPGYPDAKLDDKWLQYDDPWFVYDEDEDEVTTDQAPAKKRRVEFAPEPPKKAKVAPEPEELAPHPGGRSLSTSTRRGRFGTSFKPFLLLFPYDLVYSCFLRSGV</sequence>
<gene>
    <name evidence="2" type="ORF">PPNO1_LOCUS4288</name>
</gene>
<feature type="compositionally biased region" description="Low complexity" evidence="1">
    <location>
        <begin position="270"/>
        <end position="279"/>
    </location>
</feature>
<evidence type="ECO:0000313" key="3">
    <source>
        <dbReference type="Proteomes" id="UP000838763"/>
    </source>
</evidence>
<feature type="region of interest" description="Disordered" evidence="1">
    <location>
        <begin position="231"/>
        <end position="279"/>
    </location>
</feature>
<keyword evidence="3" id="KW-1185">Reference proteome</keyword>
<accession>A0A9P1H226</accession>
<dbReference type="EMBL" id="CALLCH030000011">
    <property type="protein sequence ID" value="CAI4214557.1"/>
    <property type="molecule type" value="Genomic_DNA"/>
</dbReference>
<dbReference type="AlphaFoldDB" id="A0A9P1H226"/>
<feature type="region of interest" description="Disordered" evidence="1">
    <location>
        <begin position="1"/>
        <end position="90"/>
    </location>
</feature>